<dbReference type="EMBL" id="VCDN01000013">
    <property type="protein sequence ID" value="MDX7986518.1"/>
    <property type="molecule type" value="Genomic_DNA"/>
</dbReference>
<evidence type="ECO:0000259" key="1">
    <source>
        <dbReference type="Pfam" id="PF02525"/>
    </source>
</evidence>
<sequence length="193" mass="21808">MQDYFWLDASPHSTNSLASKLIENAFANVSGLQGIKRQLTDESLPNITADYAQAITQNREFDHPSFAISEQLIHQLETTRALIISTPVHNLSVPASLKLWLDYVLRNNRTFTSTKAGKIGLLADRPTIIIVKSGSQIVNSSRQKDFFTPYLTFALNILGINQLNFIYLQGFEVDIARQNSVQQQIQLFLQRLL</sequence>
<reference evidence="3" key="1">
    <citation type="journal article" date="2024" name="Toxins">
        <title>Genome Sequence Analysis of Native Xenorhabdus Strains Isolated from Entomopathogenic Nematodes in Argentina.</title>
        <authorList>
            <person name="Palma L."/>
            <person name="Frizzo L."/>
            <person name="Kaiser S."/>
            <person name="Berry C."/>
            <person name="Caballero P."/>
            <person name="Bode H.B."/>
            <person name="Del Valle E.E."/>
        </authorList>
    </citation>
    <scope>NUCLEOTIDE SEQUENCE [LARGE SCALE GENOMIC DNA]</scope>
    <source>
        <strain evidence="3">12</strain>
    </source>
</reference>
<dbReference type="InterPro" id="IPR003680">
    <property type="entry name" value="Flavodoxin_fold"/>
</dbReference>
<dbReference type="PANTHER" id="PTHR43741">
    <property type="entry name" value="FMN-DEPENDENT NADH-AZOREDUCTASE 1"/>
    <property type="match status" value="1"/>
</dbReference>
<evidence type="ECO:0000313" key="3">
    <source>
        <dbReference type="Proteomes" id="UP001271890"/>
    </source>
</evidence>
<organism evidence="2 3">
    <name type="scientific">Xenorhabdus santafensis</name>
    <dbReference type="NCBI Taxonomy" id="2582833"/>
    <lineage>
        <taxon>Bacteria</taxon>
        <taxon>Pseudomonadati</taxon>
        <taxon>Pseudomonadota</taxon>
        <taxon>Gammaproteobacteria</taxon>
        <taxon>Enterobacterales</taxon>
        <taxon>Morganellaceae</taxon>
        <taxon>Xenorhabdus</taxon>
    </lineage>
</organism>
<evidence type="ECO:0000313" key="2">
    <source>
        <dbReference type="EMBL" id="MDX7986518.1"/>
    </source>
</evidence>
<dbReference type="Gene3D" id="3.40.50.360">
    <property type="match status" value="1"/>
</dbReference>
<comment type="caution">
    <text evidence="2">The sequence shown here is derived from an EMBL/GenBank/DDBJ whole genome shotgun (WGS) entry which is preliminary data.</text>
</comment>
<proteinExistence type="predicted"/>
<accession>A0ABU4S5N7</accession>
<dbReference type="Pfam" id="PF02525">
    <property type="entry name" value="Flavodoxin_2"/>
    <property type="match status" value="1"/>
</dbReference>
<feature type="domain" description="Flavodoxin-like fold" evidence="1">
    <location>
        <begin position="6"/>
        <end position="190"/>
    </location>
</feature>
<dbReference type="InterPro" id="IPR029039">
    <property type="entry name" value="Flavoprotein-like_sf"/>
</dbReference>
<gene>
    <name evidence="2" type="ORF">FE392_04095</name>
</gene>
<dbReference type="RefSeq" id="WP_319928961.1">
    <property type="nucleotide sequence ID" value="NZ_VCDN01000013.1"/>
</dbReference>
<dbReference type="PANTHER" id="PTHR43741:SF4">
    <property type="entry name" value="FMN-DEPENDENT NADH:QUINONE OXIDOREDUCTASE"/>
    <property type="match status" value="1"/>
</dbReference>
<keyword evidence="3" id="KW-1185">Reference proteome</keyword>
<protein>
    <submittedName>
        <fullName evidence="2">NAD(P)H-dependent oxidoreductase</fullName>
    </submittedName>
</protein>
<dbReference type="SUPFAM" id="SSF52218">
    <property type="entry name" value="Flavoproteins"/>
    <property type="match status" value="1"/>
</dbReference>
<dbReference type="Proteomes" id="UP001271890">
    <property type="component" value="Unassembled WGS sequence"/>
</dbReference>
<dbReference type="InterPro" id="IPR050104">
    <property type="entry name" value="FMN-dep_NADH:Q_OxRdtase_AzoR1"/>
</dbReference>
<name>A0ABU4S5N7_9GAMM</name>